<dbReference type="KEGG" id="nvr:FEJ81_09430"/>
<dbReference type="Gene3D" id="3.30.470.20">
    <property type="entry name" value="ATP-grasp fold, B domain"/>
    <property type="match status" value="1"/>
</dbReference>
<dbReference type="AlphaFoldDB" id="A0A4P8WGW3"/>
<feature type="domain" description="Alpha-L-glutamate ligase-related protein ATP-grasp" evidence="2">
    <location>
        <begin position="168"/>
        <end position="373"/>
    </location>
</feature>
<dbReference type="Pfam" id="PF14397">
    <property type="entry name" value="ATPgrasp_ST"/>
    <property type="match status" value="1"/>
</dbReference>
<dbReference type="SUPFAM" id="SSF56059">
    <property type="entry name" value="Glutathione synthetase ATP-binding domain-like"/>
    <property type="match status" value="1"/>
</dbReference>
<feature type="region of interest" description="Disordered" evidence="1">
    <location>
        <begin position="121"/>
        <end position="159"/>
    </location>
</feature>
<reference evidence="4" key="1">
    <citation type="submission" date="2019-05" db="EMBL/GenBank/DDBJ databases">
        <title>Genome sequence and methylation pattern of the halophilic Archaeon Natrinema versiforme BOL5-4.</title>
        <authorList>
            <person name="DasSarma P."/>
            <person name="Anton B.P."/>
            <person name="DasSarma S.L."/>
            <person name="Martinez F.L."/>
            <person name="Guzman D."/>
            <person name="Roberts R.J."/>
            <person name="DasSarma S."/>
        </authorList>
    </citation>
    <scope>NUCLEOTIDE SEQUENCE [LARGE SCALE GENOMIC DNA]</scope>
    <source>
        <strain evidence="4">BOL5-4</strain>
    </source>
</reference>
<dbReference type="Proteomes" id="UP000302218">
    <property type="component" value="Chromosome"/>
</dbReference>
<gene>
    <name evidence="3" type="ORF">FEJ81_09430</name>
</gene>
<dbReference type="RefSeq" id="WP_138245053.1">
    <property type="nucleotide sequence ID" value="NZ_CP040330.1"/>
</dbReference>
<dbReference type="EMBL" id="CP040330">
    <property type="protein sequence ID" value="QCS42569.1"/>
    <property type="molecule type" value="Genomic_DNA"/>
</dbReference>
<name>A0A4P8WGW3_9EURY</name>
<evidence type="ECO:0000313" key="4">
    <source>
        <dbReference type="Proteomes" id="UP000302218"/>
    </source>
</evidence>
<dbReference type="GeneID" id="40265493"/>
<protein>
    <recommendedName>
        <fullName evidence="2">Alpha-L-glutamate ligase-related protein ATP-grasp domain-containing protein</fullName>
    </recommendedName>
</protein>
<evidence type="ECO:0000313" key="3">
    <source>
        <dbReference type="EMBL" id="QCS42569.1"/>
    </source>
</evidence>
<evidence type="ECO:0000256" key="1">
    <source>
        <dbReference type="SAM" id="MobiDB-lite"/>
    </source>
</evidence>
<organism evidence="3 4">
    <name type="scientific">Natrinema versiforme</name>
    <dbReference type="NCBI Taxonomy" id="88724"/>
    <lineage>
        <taxon>Archaea</taxon>
        <taxon>Methanobacteriati</taxon>
        <taxon>Methanobacteriota</taxon>
        <taxon>Stenosarchaea group</taxon>
        <taxon>Halobacteria</taxon>
        <taxon>Halobacteriales</taxon>
        <taxon>Natrialbaceae</taxon>
        <taxon>Natrinema</taxon>
    </lineage>
</organism>
<proteinExistence type="predicted"/>
<dbReference type="OrthoDB" id="242577at2157"/>
<sequence length="393" mass="43926">MDIARLYRTADQGRKLLRAERRTGSSFDLSPRRRLRLYRRGFLSKSGVIYDFESHDPAAYLTDFQRFVGTKRINGHWNALIDNKLAFHRVLGEFPEHRPAVYGLLADGRFHTFDPASERVTVTDGGERTVGSRSSSEVPSDGGIELEHPDESATAGPTPDPLEWLDDHLSEGERLVLKWFSGGGGNNVHFLERADGEYRFDGEPTGEAALAEKLADLEHYLVCEFVEQADYAAELFSETANTLRVLTMYDERAGEAFVPIAIHRIGTADSVPVDNFSNGGLSAHIDRETGRLGAGAEYPHDGVVDWHETHPGTGARIEGTTVPGWDEIRERLLEIAETLSHVPYVGWDLVVTDEGEFRIIEANSYPGVASLQVHRPLLADDRTRRFYREHGVI</sequence>
<evidence type="ECO:0000259" key="2">
    <source>
        <dbReference type="Pfam" id="PF14397"/>
    </source>
</evidence>
<dbReference type="InterPro" id="IPR039523">
    <property type="entry name" value="RimK-rel_E_lig_ATP-grasp"/>
</dbReference>
<accession>A0A4P8WGW3</accession>